<keyword evidence="2" id="KW-1185">Reference proteome</keyword>
<proteinExistence type="predicted"/>
<dbReference type="STRING" id="1453999.AW06_002632"/>
<dbReference type="Proteomes" id="UP000021315">
    <property type="component" value="Unassembled WGS sequence"/>
</dbReference>
<dbReference type="RefSeq" id="WP_273704626.1">
    <property type="nucleotide sequence ID" value="NZ_JDST02000059.1"/>
</dbReference>
<gene>
    <name evidence="1" type="ORF">AW06_002632</name>
</gene>
<comment type="caution">
    <text evidence="1">The sequence shown here is derived from an EMBL/GenBank/DDBJ whole genome shotgun (WGS) entry which is preliminary data.</text>
</comment>
<name>A0A080M6V0_9PROT</name>
<sequence>MAEAALLITRVGGKCAMPRQALVSLLVIGLMLAVSAAEAGGPWRASEENTRGWQLMTPQERIDHQARIRSFRTLEECRAYQQEHHQLMEQRARQRGVALPSGRRDICEHLKRPDAVGE</sequence>
<accession>A0A080M6V0</accession>
<evidence type="ECO:0000313" key="2">
    <source>
        <dbReference type="Proteomes" id="UP000021315"/>
    </source>
</evidence>
<dbReference type="AlphaFoldDB" id="A0A080M6V0"/>
<reference evidence="1" key="1">
    <citation type="submission" date="2014-02" db="EMBL/GenBank/DDBJ databases">
        <title>Expanding our view of genomic diversity in Candidatus Accumulibacter clades.</title>
        <authorList>
            <person name="Skennerton C.T."/>
            <person name="Barr J.J."/>
            <person name="Slater F.R."/>
            <person name="Bond P.L."/>
            <person name="Tyson G.W."/>
        </authorList>
    </citation>
    <scope>NUCLEOTIDE SEQUENCE [LARGE SCALE GENOMIC DNA]</scope>
</reference>
<protein>
    <submittedName>
        <fullName evidence="1">Uncharacterized protein</fullName>
    </submittedName>
</protein>
<evidence type="ECO:0000313" key="1">
    <source>
        <dbReference type="EMBL" id="KFB76210.1"/>
    </source>
</evidence>
<dbReference type="EMBL" id="JDST02000059">
    <property type="protein sequence ID" value="KFB76210.1"/>
    <property type="molecule type" value="Genomic_DNA"/>
</dbReference>
<organism evidence="1 2">
    <name type="scientific">Candidatus Accumulibacter cognatus</name>
    <dbReference type="NCBI Taxonomy" id="2954383"/>
    <lineage>
        <taxon>Bacteria</taxon>
        <taxon>Pseudomonadati</taxon>
        <taxon>Pseudomonadota</taxon>
        <taxon>Betaproteobacteria</taxon>
        <taxon>Candidatus Accumulibacter</taxon>
    </lineage>
</organism>